<keyword evidence="2" id="KW-1133">Transmembrane helix</keyword>
<evidence type="ECO:0000256" key="1">
    <source>
        <dbReference type="PROSITE-ProRule" id="PRU00023"/>
    </source>
</evidence>
<keyword evidence="1" id="KW-0040">ANK repeat</keyword>
<protein>
    <submittedName>
        <fullName evidence="4">ANK_REP_REGION domain-containing protein</fullName>
    </submittedName>
</protein>
<dbReference type="WBParaSite" id="Hba_10057">
    <property type="protein sequence ID" value="Hba_10057"/>
    <property type="gene ID" value="Hba_10057"/>
</dbReference>
<dbReference type="PROSITE" id="PS50297">
    <property type="entry name" value="ANK_REP_REGION"/>
    <property type="match status" value="1"/>
</dbReference>
<name>A0A1I7WY70_HETBA</name>
<feature type="repeat" description="ANK" evidence="1">
    <location>
        <begin position="343"/>
        <end position="375"/>
    </location>
</feature>
<feature type="transmembrane region" description="Helical" evidence="2">
    <location>
        <begin position="28"/>
        <end position="56"/>
    </location>
</feature>
<dbReference type="PANTHER" id="PTHR22956:SF15">
    <property type="entry name" value="DOMAIN OF UNKNOWN FUNCTION WSN DOMAIN-CONTAINING PROTEIN"/>
    <property type="match status" value="1"/>
</dbReference>
<dbReference type="Gene3D" id="1.25.40.20">
    <property type="entry name" value="Ankyrin repeat-containing domain"/>
    <property type="match status" value="1"/>
</dbReference>
<dbReference type="InterPro" id="IPR036770">
    <property type="entry name" value="Ankyrin_rpt-contain_sf"/>
</dbReference>
<dbReference type="Gene3D" id="3.40.50.10190">
    <property type="entry name" value="BRCT domain"/>
    <property type="match status" value="1"/>
</dbReference>
<sequence>MGFTRTLEAADLFSKIISCANPQWLMHLFYFIFCFIPLFLWLKCGILSFFSLLCCLVPQKNFLCMYTNINCRCLILHFSYFLFGNTLPLSMNLLILSASWMQIIFLTVSILNQRPAVRRGKLDRGRQVNRNNNFKKMVLSTCRSSSILSEELIMSADRCDQLETGINVEDVIYQTEEKVDCLKNDIKKMPNVDQQITDSIPQFGDPIMSSTQDPMKAKFGDPVMSSTQCPPMLFMSQITHAKNDKFAKLEENQVSLIRLYIRIKKALKRGKKVENIFLNSNVNDIIKTFTNMGNTLVSQSGTYSSIQKRTQIGFFKKRRVGGYQRRSFWKYWFTFQCNRGGVDCNTALHLAVSMGQEAIAHYLLSKGASKTILNIRQQTPSQLAQDRSPLRILVEKYRQYPRQPTILPRLPDRYNVFVAKTVELPDNARAVLEKIITIQPVIDSFTTHIVVNHGPGNVVMVDGTILRAMLGNILIMRLEWLQACIKAGNPVEFSPVHEVSKLRYNDGFIVEGTVSKCRKSREKMEPGLFRGCTFYLLCQRYSASTNDKNLIPDLIKLAEGILILREPRFIADDPKPFYAPHLTTPLFVVYDEANSFSIPSKFFDSSKYNLVSARWIIESIVEYTIKKIP</sequence>
<dbReference type="AlphaFoldDB" id="A0A1I7WY70"/>
<evidence type="ECO:0000256" key="2">
    <source>
        <dbReference type="SAM" id="Phobius"/>
    </source>
</evidence>
<dbReference type="SMART" id="SM00248">
    <property type="entry name" value="ANK"/>
    <property type="match status" value="1"/>
</dbReference>
<dbReference type="Pfam" id="PF00023">
    <property type="entry name" value="Ank"/>
    <property type="match status" value="1"/>
</dbReference>
<dbReference type="Proteomes" id="UP000095283">
    <property type="component" value="Unplaced"/>
</dbReference>
<dbReference type="PANTHER" id="PTHR22956">
    <property type="entry name" value="ANKYRIN REPEAT-CONTAINING PROTEIN F37A4.4-RELATED-RELATED"/>
    <property type="match status" value="1"/>
</dbReference>
<keyword evidence="2" id="KW-0812">Transmembrane</keyword>
<dbReference type="CDD" id="cd00027">
    <property type="entry name" value="BRCT"/>
    <property type="match status" value="1"/>
</dbReference>
<dbReference type="SUPFAM" id="SSF48403">
    <property type="entry name" value="Ankyrin repeat"/>
    <property type="match status" value="1"/>
</dbReference>
<dbReference type="InterPro" id="IPR053345">
    <property type="entry name" value="Ankyrin_repeat-containing"/>
</dbReference>
<organism evidence="3 4">
    <name type="scientific">Heterorhabditis bacteriophora</name>
    <name type="common">Entomopathogenic nematode worm</name>
    <dbReference type="NCBI Taxonomy" id="37862"/>
    <lineage>
        <taxon>Eukaryota</taxon>
        <taxon>Metazoa</taxon>
        <taxon>Ecdysozoa</taxon>
        <taxon>Nematoda</taxon>
        <taxon>Chromadorea</taxon>
        <taxon>Rhabditida</taxon>
        <taxon>Rhabditina</taxon>
        <taxon>Rhabditomorpha</taxon>
        <taxon>Strongyloidea</taxon>
        <taxon>Heterorhabditidae</taxon>
        <taxon>Heterorhabditis</taxon>
    </lineage>
</organism>
<dbReference type="InterPro" id="IPR036420">
    <property type="entry name" value="BRCT_dom_sf"/>
</dbReference>
<dbReference type="InterPro" id="IPR002110">
    <property type="entry name" value="Ankyrin_rpt"/>
</dbReference>
<evidence type="ECO:0000313" key="4">
    <source>
        <dbReference type="WBParaSite" id="Hba_10057"/>
    </source>
</evidence>
<dbReference type="PROSITE" id="PS50088">
    <property type="entry name" value="ANK_REPEAT"/>
    <property type="match status" value="1"/>
</dbReference>
<keyword evidence="2" id="KW-0472">Membrane</keyword>
<reference evidence="4" key="1">
    <citation type="submission" date="2016-11" db="UniProtKB">
        <authorList>
            <consortium name="WormBaseParasite"/>
        </authorList>
    </citation>
    <scope>IDENTIFICATION</scope>
</reference>
<dbReference type="SUPFAM" id="SSF52113">
    <property type="entry name" value="BRCT domain"/>
    <property type="match status" value="1"/>
</dbReference>
<keyword evidence="3" id="KW-1185">Reference proteome</keyword>
<evidence type="ECO:0000313" key="3">
    <source>
        <dbReference type="Proteomes" id="UP000095283"/>
    </source>
</evidence>
<accession>A0A1I7WY70</accession>
<proteinExistence type="predicted"/>